<dbReference type="PANTHER" id="PTHR28671">
    <property type="entry name" value="COILED-COIL DOMAIN-CONTAINING PROTEIN 169"/>
    <property type="match status" value="1"/>
</dbReference>
<evidence type="ECO:0000313" key="2">
    <source>
        <dbReference type="Proteomes" id="UP000749559"/>
    </source>
</evidence>
<dbReference type="OrthoDB" id="6615663at2759"/>
<protein>
    <submittedName>
        <fullName evidence="1">Uncharacterized protein</fullName>
    </submittedName>
</protein>
<organism evidence="1 2">
    <name type="scientific">Owenia fusiformis</name>
    <name type="common">Polychaete worm</name>
    <dbReference type="NCBI Taxonomy" id="6347"/>
    <lineage>
        <taxon>Eukaryota</taxon>
        <taxon>Metazoa</taxon>
        <taxon>Spiralia</taxon>
        <taxon>Lophotrochozoa</taxon>
        <taxon>Annelida</taxon>
        <taxon>Polychaeta</taxon>
        <taxon>Sedentaria</taxon>
        <taxon>Canalipalpata</taxon>
        <taxon>Sabellida</taxon>
        <taxon>Oweniida</taxon>
        <taxon>Oweniidae</taxon>
        <taxon>Owenia</taxon>
    </lineage>
</organism>
<dbReference type="SUPFAM" id="SSF90257">
    <property type="entry name" value="Myosin rod fragments"/>
    <property type="match status" value="1"/>
</dbReference>
<name>A0A8J1XL23_OWEFU</name>
<dbReference type="Pfam" id="PF15372">
    <property type="entry name" value="DUF4600"/>
    <property type="match status" value="1"/>
</dbReference>
<gene>
    <name evidence="1" type="ORF">OFUS_LOCUS3977</name>
</gene>
<proteinExistence type="predicted"/>
<dbReference type="PANTHER" id="PTHR28671:SF3">
    <property type="entry name" value="COILED-COIL DOMAIN-CONTAINING PROTEIN 169"/>
    <property type="match status" value="1"/>
</dbReference>
<dbReference type="InterPro" id="IPR028022">
    <property type="entry name" value="DUF4600"/>
</dbReference>
<accession>A0A8J1XL23</accession>
<dbReference type="Proteomes" id="UP000749559">
    <property type="component" value="Unassembled WGS sequence"/>
</dbReference>
<comment type="caution">
    <text evidence="1">The sequence shown here is derived from an EMBL/GenBank/DDBJ whole genome shotgun (WGS) entry which is preliminary data.</text>
</comment>
<reference evidence="1" key="1">
    <citation type="submission" date="2022-03" db="EMBL/GenBank/DDBJ databases">
        <authorList>
            <person name="Martin C."/>
        </authorList>
    </citation>
    <scope>NUCLEOTIDE SEQUENCE</scope>
</reference>
<dbReference type="AlphaFoldDB" id="A0A8J1XL23"/>
<evidence type="ECO:0000313" key="1">
    <source>
        <dbReference type="EMBL" id="CAH1776846.1"/>
    </source>
</evidence>
<dbReference type="EMBL" id="CAIIXF020000002">
    <property type="protein sequence ID" value="CAH1776846.1"/>
    <property type="molecule type" value="Genomic_DNA"/>
</dbReference>
<sequence>MIAPTWRWESVKMAADDLSESFEIEKLKGELEQEKQMREMLSQSMTELQLTVGELEKRFDQIDNEGNEWKTRFEMQSEMNHQLEKQNITLETKIDETKNNIENIKQVNKSPRDVSKIDDDHVTLQMVKNLEKQRNDLANQLRDLEWRLDQESKAYHKAHDERKQYQVEIYSAKQAIDKLQQRQRAALATSQRELDTKSKTPRNIPADQRIIDPKKGPINKTAAMKVLPKIDSDNSPPYR</sequence>
<keyword evidence="2" id="KW-1185">Reference proteome</keyword>